<dbReference type="EMBL" id="JAFNEN010000920">
    <property type="protein sequence ID" value="KAG8176047.1"/>
    <property type="molecule type" value="Genomic_DNA"/>
</dbReference>
<feature type="compositionally biased region" description="Polar residues" evidence="1">
    <location>
        <begin position="8"/>
        <end position="19"/>
    </location>
</feature>
<dbReference type="AlphaFoldDB" id="A0AAV6TVS2"/>
<evidence type="ECO:0000256" key="1">
    <source>
        <dbReference type="SAM" id="MobiDB-lite"/>
    </source>
</evidence>
<feature type="region of interest" description="Disordered" evidence="1">
    <location>
        <begin position="1"/>
        <end position="25"/>
    </location>
</feature>
<evidence type="ECO:0000313" key="3">
    <source>
        <dbReference type="Proteomes" id="UP000827092"/>
    </source>
</evidence>
<dbReference type="Proteomes" id="UP000827092">
    <property type="component" value="Unassembled WGS sequence"/>
</dbReference>
<gene>
    <name evidence="2" type="ORF">JTE90_021100</name>
</gene>
<organism evidence="2 3">
    <name type="scientific">Oedothorax gibbosus</name>
    <dbReference type="NCBI Taxonomy" id="931172"/>
    <lineage>
        <taxon>Eukaryota</taxon>
        <taxon>Metazoa</taxon>
        <taxon>Ecdysozoa</taxon>
        <taxon>Arthropoda</taxon>
        <taxon>Chelicerata</taxon>
        <taxon>Arachnida</taxon>
        <taxon>Araneae</taxon>
        <taxon>Araneomorphae</taxon>
        <taxon>Entelegynae</taxon>
        <taxon>Araneoidea</taxon>
        <taxon>Linyphiidae</taxon>
        <taxon>Erigoninae</taxon>
        <taxon>Oedothorax</taxon>
    </lineage>
</organism>
<evidence type="ECO:0000313" key="2">
    <source>
        <dbReference type="EMBL" id="KAG8176047.1"/>
    </source>
</evidence>
<proteinExistence type="predicted"/>
<keyword evidence="3" id="KW-1185">Reference proteome</keyword>
<protein>
    <submittedName>
        <fullName evidence="2">Uncharacterized protein</fullName>
    </submittedName>
</protein>
<feature type="region of interest" description="Disordered" evidence="1">
    <location>
        <begin position="48"/>
        <end position="76"/>
    </location>
</feature>
<accession>A0AAV6TVS2</accession>
<feature type="compositionally biased region" description="Basic and acidic residues" evidence="1">
    <location>
        <begin position="48"/>
        <end position="58"/>
    </location>
</feature>
<sequence length="76" mass="8785">MLKKESLDTTTTNVDQQQARGPARCGLTNPLYNDCQICLKRKLKPFEKRAPGPFDNRHPKTLKGYQFEMSHSFRTT</sequence>
<comment type="caution">
    <text evidence="2">The sequence shown here is derived from an EMBL/GenBank/DDBJ whole genome shotgun (WGS) entry which is preliminary data.</text>
</comment>
<reference evidence="2 3" key="1">
    <citation type="journal article" date="2022" name="Nat. Ecol. Evol.">
        <title>A masculinizing supergene underlies an exaggerated male reproductive morph in a spider.</title>
        <authorList>
            <person name="Hendrickx F."/>
            <person name="De Corte Z."/>
            <person name="Sonet G."/>
            <person name="Van Belleghem S.M."/>
            <person name="Kostlbacher S."/>
            <person name="Vangestel C."/>
        </authorList>
    </citation>
    <scope>NUCLEOTIDE SEQUENCE [LARGE SCALE GENOMIC DNA]</scope>
    <source>
        <strain evidence="2">W744_W776</strain>
    </source>
</reference>
<name>A0AAV6TVS2_9ARAC</name>